<feature type="compositionally biased region" description="Basic residues" evidence="1">
    <location>
        <begin position="291"/>
        <end position="304"/>
    </location>
</feature>
<comment type="caution">
    <text evidence="2">The sequence shown here is derived from an EMBL/GenBank/DDBJ whole genome shotgun (WGS) entry which is preliminary data.</text>
</comment>
<feature type="compositionally biased region" description="Basic and acidic residues" evidence="1">
    <location>
        <begin position="432"/>
        <end position="453"/>
    </location>
</feature>
<keyword evidence="3" id="KW-1185">Reference proteome</keyword>
<accession>A0A5J4Z4Y2</accession>
<dbReference type="Proteomes" id="UP000324585">
    <property type="component" value="Unassembled WGS sequence"/>
</dbReference>
<sequence>MPSRFAVKRREQCWQTRACVARSCCASLAENMDRIHATVMRLPAVDGHVHRVGSEDVNAEYGGSSASAYRPLTLLLGAELKGGEAHNRGESMCSSSSNFGPTKSDDAALYQPTATSISAVTAAEPGTKDAFAAMVGANSVRTDRSSHPLRSSNMSAFELASFRSEERFPSSSAQRALQSSRSPSHTSAREIPRICNHRRLENSGSLAFSEATASFNGSTLHMEQLMEVFGDDFQELSINCDRVHGILPLNPEPELGQEHEPSPTDTDMLPHANSSPRRLGTESNRGPDKRSTRRHSLYSSHSKRGMNERSKSDGRKAHLTLQTINLRPKRSMSSETRHSPSVTIPSMAATVMRSPGPVSAREGDAINAYQSVLRREAAQRPHSARSVGHHDVSFAPEWTSPMTPASMAEDTAGPSFSRSISTKGSLGGGVSDLRRTLSRKDRHKDHESEENDHTPLLLRALSRSRSRHPVSGTVREEKDTEMESEARFRSRSRARRTHDTSS</sequence>
<evidence type="ECO:0000313" key="2">
    <source>
        <dbReference type="EMBL" id="KAA8498736.1"/>
    </source>
</evidence>
<organism evidence="2 3">
    <name type="scientific">Porphyridium purpureum</name>
    <name type="common">Red alga</name>
    <name type="synonym">Porphyridium cruentum</name>
    <dbReference type="NCBI Taxonomy" id="35688"/>
    <lineage>
        <taxon>Eukaryota</taxon>
        <taxon>Rhodophyta</taxon>
        <taxon>Bangiophyceae</taxon>
        <taxon>Porphyridiales</taxon>
        <taxon>Porphyridiaceae</taxon>
        <taxon>Porphyridium</taxon>
    </lineage>
</organism>
<feature type="compositionally biased region" description="Polar residues" evidence="1">
    <location>
        <begin position="320"/>
        <end position="340"/>
    </location>
</feature>
<protein>
    <submittedName>
        <fullName evidence="2">Uncharacterized protein</fullName>
    </submittedName>
</protein>
<feature type="compositionally biased region" description="Polar residues" evidence="1">
    <location>
        <begin position="272"/>
        <end position="284"/>
    </location>
</feature>
<dbReference type="AlphaFoldDB" id="A0A5J4Z4Y2"/>
<feature type="compositionally biased region" description="Low complexity" evidence="1">
    <location>
        <begin position="170"/>
        <end position="184"/>
    </location>
</feature>
<feature type="region of interest" description="Disordered" evidence="1">
    <location>
        <begin position="170"/>
        <end position="194"/>
    </location>
</feature>
<evidence type="ECO:0000256" key="1">
    <source>
        <dbReference type="SAM" id="MobiDB-lite"/>
    </source>
</evidence>
<feature type="compositionally biased region" description="Polar residues" evidence="1">
    <location>
        <begin position="414"/>
        <end position="424"/>
    </location>
</feature>
<feature type="compositionally biased region" description="Basic and acidic residues" evidence="1">
    <location>
        <begin position="305"/>
        <end position="316"/>
    </location>
</feature>
<feature type="region of interest" description="Disordered" evidence="1">
    <location>
        <begin position="394"/>
        <end position="502"/>
    </location>
</feature>
<evidence type="ECO:0000313" key="3">
    <source>
        <dbReference type="Proteomes" id="UP000324585"/>
    </source>
</evidence>
<name>A0A5J4Z4Y2_PORPP</name>
<proteinExistence type="predicted"/>
<gene>
    <name evidence="2" type="ORF">FVE85_6321</name>
</gene>
<feature type="region of interest" description="Disordered" evidence="1">
    <location>
        <begin position="249"/>
        <end position="340"/>
    </location>
</feature>
<reference evidence="3" key="1">
    <citation type="journal article" date="2019" name="Nat. Commun.">
        <title>Expansion of phycobilisome linker gene families in mesophilic red algae.</title>
        <authorList>
            <person name="Lee J."/>
            <person name="Kim D."/>
            <person name="Bhattacharya D."/>
            <person name="Yoon H.S."/>
        </authorList>
    </citation>
    <scope>NUCLEOTIDE SEQUENCE [LARGE SCALE GENOMIC DNA]</scope>
    <source>
        <strain evidence="3">CCMP 1328</strain>
    </source>
</reference>
<dbReference type="EMBL" id="VRMN01000001">
    <property type="protein sequence ID" value="KAA8498736.1"/>
    <property type="molecule type" value="Genomic_DNA"/>
</dbReference>